<keyword evidence="2" id="KW-0472">Membrane</keyword>
<evidence type="ECO:0000313" key="4">
    <source>
        <dbReference type="Proteomes" id="UP000789901"/>
    </source>
</evidence>
<evidence type="ECO:0000256" key="1">
    <source>
        <dbReference type="SAM" id="MobiDB-lite"/>
    </source>
</evidence>
<feature type="region of interest" description="Disordered" evidence="1">
    <location>
        <begin position="50"/>
        <end position="90"/>
    </location>
</feature>
<organism evidence="3 4">
    <name type="scientific">Gigaspora margarita</name>
    <dbReference type="NCBI Taxonomy" id="4874"/>
    <lineage>
        <taxon>Eukaryota</taxon>
        <taxon>Fungi</taxon>
        <taxon>Fungi incertae sedis</taxon>
        <taxon>Mucoromycota</taxon>
        <taxon>Glomeromycotina</taxon>
        <taxon>Glomeromycetes</taxon>
        <taxon>Diversisporales</taxon>
        <taxon>Gigasporaceae</taxon>
        <taxon>Gigaspora</taxon>
    </lineage>
</organism>
<keyword evidence="2" id="KW-0812">Transmembrane</keyword>
<sequence length="238" mass="26579">SARQSQTENAELKGNLEQEFKKQDLQFLTKENILIVNKNLLMQALDQASSNPLQNVPRSPTVSSPRREEQGQKRSRKEASPTKDILPPPACSELLTLIQRRNKIASDKQVDSESNILHSNEKNPEHMTQLCELSSRSDNKNFSDLKGKISIPTIFQFKKNLLKAKEGSFSKKASLEKLSEMILEESTKAIDLGLEGTGLDSAWLDSVGLDGTRLGGIGLLELLVLLIFVFLKIKNHNE</sequence>
<dbReference type="Proteomes" id="UP000789901">
    <property type="component" value="Unassembled WGS sequence"/>
</dbReference>
<evidence type="ECO:0000256" key="2">
    <source>
        <dbReference type="SAM" id="Phobius"/>
    </source>
</evidence>
<evidence type="ECO:0000313" key="3">
    <source>
        <dbReference type="EMBL" id="CAG8551674.1"/>
    </source>
</evidence>
<feature type="compositionally biased region" description="Basic and acidic residues" evidence="1">
    <location>
        <begin position="65"/>
        <end position="81"/>
    </location>
</feature>
<feature type="non-terminal residue" evidence="3">
    <location>
        <position position="1"/>
    </location>
</feature>
<dbReference type="EMBL" id="CAJVQB010001817">
    <property type="protein sequence ID" value="CAG8551674.1"/>
    <property type="molecule type" value="Genomic_DNA"/>
</dbReference>
<accession>A0ABN7UDE9</accession>
<proteinExistence type="predicted"/>
<gene>
    <name evidence="3" type="ORF">GMARGA_LOCUS4587</name>
</gene>
<comment type="caution">
    <text evidence="3">The sequence shown here is derived from an EMBL/GenBank/DDBJ whole genome shotgun (WGS) entry which is preliminary data.</text>
</comment>
<keyword evidence="4" id="KW-1185">Reference proteome</keyword>
<keyword evidence="2" id="KW-1133">Transmembrane helix</keyword>
<feature type="compositionally biased region" description="Polar residues" evidence="1">
    <location>
        <begin position="50"/>
        <end position="64"/>
    </location>
</feature>
<feature type="transmembrane region" description="Helical" evidence="2">
    <location>
        <begin position="214"/>
        <end position="233"/>
    </location>
</feature>
<name>A0ABN7UDE9_GIGMA</name>
<protein>
    <submittedName>
        <fullName evidence="3">39943_t:CDS:1</fullName>
    </submittedName>
</protein>
<reference evidence="3 4" key="1">
    <citation type="submission" date="2021-06" db="EMBL/GenBank/DDBJ databases">
        <authorList>
            <person name="Kallberg Y."/>
            <person name="Tangrot J."/>
            <person name="Rosling A."/>
        </authorList>
    </citation>
    <scope>NUCLEOTIDE SEQUENCE [LARGE SCALE GENOMIC DNA]</scope>
    <source>
        <strain evidence="3 4">120-4 pot B 10/14</strain>
    </source>
</reference>